<name>A0ABR7PV66_9BURK</name>
<sequence>MNLREWLDRAVASLIADDYPDGAAPWSAQSADLFAQVASCSPEVLHGRWALLYEHVLLERDLWHHSEPTQTEIEDGFLPEAPYIVPARLRKAWPRLVSTVFVL</sequence>
<protein>
    <submittedName>
        <fullName evidence="1">Uncharacterized protein</fullName>
    </submittedName>
</protein>
<gene>
    <name evidence="1" type="ORF">F6X42_27365</name>
</gene>
<evidence type="ECO:0000313" key="2">
    <source>
        <dbReference type="Proteomes" id="UP000736373"/>
    </source>
</evidence>
<dbReference type="Proteomes" id="UP000736373">
    <property type="component" value="Unassembled WGS sequence"/>
</dbReference>
<dbReference type="RefSeq" id="WP_187637140.1">
    <property type="nucleotide sequence ID" value="NZ_VZQQ01000029.1"/>
</dbReference>
<evidence type="ECO:0000313" key="1">
    <source>
        <dbReference type="EMBL" id="MBC8750176.1"/>
    </source>
</evidence>
<proteinExistence type="predicted"/>
<keyword evidence="2" id="KW-1185">Reference proteome</keyword>
<accession>A0ABR7PV66</accession>
<reference evidence="1 2" key="1">
    <citation type="submission" date="2019-09" db="EMBL/GenBank/DDBJ databases">
        <title>Paraburkholderia podalyriae sp. nov., A South African Podalyria-associated rhizobium.</title>
        <authorList>
            <person name="Mavima L."/>
            <person name="Beukes C.W."/>
            <person name="Palmer M."/>
            <person name="De Meyer S.E."/>
            <person name="James E.K."/>
            <person name="Maluk M."/>
            <person name="Avontuur J.R."/>
            <person name="Chan W.Y."/>
            <person name="Venter S.N."/>
            <person name="Steenkamp E.T."/>
        </authorList>
    </citation>
    <scope>NUCLEOTIDE SEQUENCE [LARGE SCALE GENOMIC DNA]</scope>
    <source>
        <strain evidence="1 2">WC7.3b</strain>
    </source>
</reference>
<dbReference type="EMBL" id="VZQQ01000029">
    <property type="protein sequence ID" value="MBC8750176.1"/>
    <property type="molecule type" value="Genomic_DNA"/>
</dbReference>
<comment type="caution">
    <text evidence="1">The sequence shown here is derived from an EMBL/GenBank/DDBJ whole genome shotgun (WGS) entry which is preliminary data.</text>
</comment>
<organism evidence="1 2">
    <name type="scientific">Paraburkholderia podalyriae</name>
    <dbReference type="NCBI Taxonomy" id="1938811"/>
    <lineage>
        <taxon>Bacteria</taxon>
        <taxon>Pseudomonadati</taxon>
        <taxon>Pseudomonadota</taxon>
        <taxon>Betaproteobacteria</taxon>
        <taxon>Burkholderiales</taxon>
        <taxon>Burkholderiaceae</taxon>
        <taxon>Paraburkholderia</taxon>
    </lineage>
</organism>